<evidence type="ECO:0000313" key="2">
    <source>
        <dbReference type="EMBL" id="SSA41683.1"/>
    </source>
</evidence>
<keyword evidence="3" id="KW-1185">Reference proteome</keyword>
<dbReference type="EMBL" id="QGDJ01000002">
    <property type="protein sequence ID" value="PWJ21273.1"/>
    <property type="molecule type" value="Genomic_DNA"/>
</dbReference>
<dbReference type="AlphaFoldDB" id="A0A2Y9C5P5"/>
<dbReference type="Proteomes" id="UP000245839">
    <property type="component" value="Unassembled WGS sequence"/>
</dbReference>
<accession>A0A2Y9C5P5</accession>
<dbReference type="RefSeq" id="WP_109563597.1">
    <property type="nucleotide sequence ID" value="NZ_QGDJ01000002.1"/>
</dbReference>
<evidence type="ECO:0000313" key="1">
    <source>
        <dbReference type="EMBL" id="PWJ21273.1"/>
    </source>
</evidence>
<dbReference type="EMBL" id="UETC01000002">
    <property type="protein sequence ID" value="SSA41683.1"/>
    <property type="molecule type" value="Genomic_DNA"/>
</dbReference>
<name>A0A2Y9C5P5_9RHOB</name>
<dbReference type="InterPro" id="IPR036182">
    <property type="entry name" value="PCuAC_sf"/>
</dbReference>
<dbReference type="SUPFAM" id="SSF110087">
    <property type="entry name" value="DR1885-like metal-binding protein"/>
    <property type="match status" value="1"/>
</dbReference>
<sequence>MIRALLLTALLAALGAIAWTLLTRAPQIAVLDAVGMPMAGREGAWMVALTLRNDGPPDRLLGVPGGDVGMLSGLTAPGKPLIVPGGDEAQLAMDGVHAMLLSREPAGALVPLPLLFEKAGEITTRVRLLDETAMDHGAMPGVEADPAPTVTLSVPDEIDADGFTIEVETTDILFREMPEGTAHISGEGHAHLYLNGLKLGRVYAATMGIGALSPGEYVLSVALNTHDHRPYLSGGAPVVATLEFTVP</sequence>
<proteinExistence type="predicted"/>
<organism evidence="2 4">
    <name type="scientific">Jannaschia seohaensis</name>
    <dbReference type="NCBI Taxonomy" id="475081"/>
    <lineage>
        <taxon>Bacteria</taxon>
        <taxon>Pseudomonadati</taxon>
        <taxon>Pseudomonadota</taxon>
        <taxon>Alphaproteobacteria</taxon>
        <taxon>Rhodobacterales</taxon>
        <taxon>Roseobacteraceae</taxon>
        <taxon>Jannaschia</taxon>
    </lineage>
</organism>
<reference evidence="1 3" key="2">
    <citation type="submission" date="2018-03" db="EMBL/GenBank/DDBJ databases">
        <title>Genomic Encyclopedia of Archaeal and Bacterial Type Strains, Phase II (KMG-II): from individual species to whole genera.</title>
        <authorList>
            <person name="Goeker M."/>
        </authorList>
    </citation>
    <scope>NUCLEOTIDE SEQUENCE [LARGE SCALE GENOMIC DNA]</scope>
    <source>
        <strain evidence="1 3">DSM 25227</strain>
    </source>
</reference>
<protein>
    <submittedName>
        <fullName evidence="2">Copper(I)-binding protein</fullName>
    </submittedName>
</protein>
<dbReference type="Proteomes" id="UP000251571">
    <property type="component" value="Unassembled WGS sequence"/>
</dbReference>
<reference evidence="2 4" key="1">
    <citation type="submission" date="2016-10" db="EMBL/GenBank/DDBJ databases">
        <authorList>
            <person name="Cai Z."/>
        </authorList>
    </citation>
    <scope>NUCLEOTIDE SEQUENCE [LARGE SCALE GENOMIC DNA]</scope>
    <source>
        <strain evidence="2 4">DSM 25227</strain>
    </source>
</reference>
<evidence type="ECO:0000313" key="4">
    <source>
        <dbReference type="Proteomes" id="UP000251571"/>
    </source>
</evidence>
<evidence type="ECO:0000313" key="3">
    <source>
        <dbReference type="Proteomes" id="UP000245839"/>
    </source>
</evidence>
<dbReference type="OrthoDB" id="6385276at2"/>
<gene>
    <name evidence="1" type="ORF">BCF38_102523</name>
    <name evidence="2" type="ORF">SAMN05421539_102523</name>
</gene>